<dbReference type="OrthoDB" id="6205802at2759"/>
<evidence type="ECO:0000256" key="3">
    <source>
        <dbReference type="SAM" id="SignalP"/>
    </source>
</evidence>
<feature type="signal peptide" evidence="3">
    <location>
        <begin position="1"/>
        <end position="25"/>
    </location>
</feature>
<dbReference type="EnsemblMetazoa" id="G3983.2">
    <property type="protein sequence ID" value="G3983.2:cds"/>
    <property type="gene ID" value="G3983"/>
</dbReference>
<sequence length="366" mass="42314">MFRKHGPMDIFKVVILLIDLVYVKATIQCARTLDEWNKASATLQCQEPNYYHCLKDENGILTQQCLQRVWIQNGMCPEYNSKVGKIDVFRCQSEQKNCPNTIFWSNAVYLYPVCFDYFKPTTQTYTSNKVTPPSNESTTPSLTVTDKEMTTTLAIALPLVCVAVLFGIVVFLIYRRRRKNGESSTDKGQANSVPHDHETKLSLLEEKNEPDKTMDHNCTRHGKKNSKSTDIAKELDDLASEVENMRQGAYILILLYPATVSVHDFAIKEKALEKLKTSVNLQNDYKEWMNNKTESNYVFKDWIKSNEDFSSYDIRATLVGILQAIKKSGKKFVFVIPFTVWRQNENLNRIGEWKFCRQKTMQRESF</sequence>
<evidence type="ECO:0000313" key="4">
    <source>
        <dbReference type="EnsemblMetazoa" id="G3983.2:cds"/>
    </source>
</evidence>
<keyword evidence="2" id="KW-0812">Transmembrane</keyword>
<protein>
    <submittedName>
        <fullName evidence="4">Uncharacterized protein</fullName>
    </submittedName>
</protein>
<feature type="chain" id="PRO_5036504853" evidence="3">
    <location>
        <begin position="26"/>
        <end position="366"/>
    </location>
</feature>
<evidence type="ECO:0000313" key="5">
    <source>
        <dbReference type="Proteomes" id="UP000005408"/>
    </source>
</evidence>
<dbReference type="Proteomes" id="UP000005408">
    <property type="component" value="Unassembled WGS sequence"/>
</dbReference>
<feature type="compositionally biased region" description="Basic and acidic residues" evidence="1">
    <location>
        <begin position="205"/>
        <end position="218"/>
    </location>
</feature>
<keyword evidence="5" id="KW-1185">Reference proteome</keyword>
<feature type="region of interest" description="Disordered" evidence="1">
    <location>
        <begin position="205"/>
        <end position="225"/>
    </location>
</feature>
<keyword evidence="2" id="KW-0472">Membrane</keyword>
<dbReference type="AlphaFoldDB" id="A0A8W8MZC0"/>
<keyword evidence="3" id="KW-0732">Signal</keyword>
<evidence type="ECO:0000256" key="2">
    <source>
        <dbReference type="SAM" id="Phobius"/>
    </source>
</evidence>
<organism evidence="4 5">
    <name type="scientific">Magallana gigas</name>
    <name type="common">Pacific oyster</name>
    <name type="synonym">Crassostrea gigas</name>
    <dbReference type="NCBI Taxonomy" id="29159"/>
    <lineage>
        <taxon>Eukaryota</taxon>
        <taxon>Metazoa</taxon>
        <taxon>Spiralia</taxon>
        <taxon>Lophotrochozoa</taxon>
        <taxon>Mollusca</taxon>
        <taxon>Bivalvia</taxon>
        <taxon>Autobranchia</taxon>
        <taxon>Pteriomorphia</taxon>
        <taxon>Ostreida</taxon>
        <taxon>Ostreoidea</taxon>
        <taxon>Ostreidae</taxon>
        <taxon>Magallana</taxon>
    </lineage>
</organism>
<name>A0A8W8MZC0_MAGGI</name>
<proteinExistence type="predicted"/>
<accession>A0A8W8MZC0</accession>
<keyword evidence="2" id="KW-1133">Transmembrane helix</keyword>
<reference evidence="4" key="1">
    <citation type="submission" date="2022-08" db="UniProtKB">
        <authorList>
            <consortium name="EnsemblMetazoa"/>
        </authorList>
    </citation>
    <scope>IDENTIFICATION</scope>
    <source>
        <strain evidence="4">05x7-T-G4-1.051#20</strain>
    </source>
</reference>
<evidence type="ECO:0000256" key="1">
    <source>
        <dbReference type="SAM" id="MobiDB-lite"/>
    </source>
</evidence>
<feature type="transmembrane region" description="Helical" evidence="2">
    <location>
        <begin position="153"/>
        <end position="174"/>
    </location>
</feature>